<feature type="compositionally biased region" description="Basic residues" evidence="1">
    <location>
        <begin position="1"/>
        <end position="10"/>
    </location>
</feature>
<feature type="compositionally biased region" description="Polar residues" evidence="1">
    <location>
        <begin position="11"/>
        <end position="24"/>
    </location>
</feature>
<sequence>MAPPRPKRTRSNTANTRGSISQAPSDPIDISEDNGVPFPVYTMEEVARYKLIKNRRITPPKRFEMQEYEDLEAAGNEFAKDLMGYIRHMGCEELGATMGPAHTVLMHEFYTMFQETVHHEMSYRLRGQQFVLDKSKVKEVFGFDGEGKPIGQFIASQAEAFWVSLTNGNPGKPGNMLGTSIHDDSLFVCYKFLVTVILNKDNATVLSQNELKALYLLVNGETVPIMSLMIASINAIAKDKGTKWSTRLTFGGYISKLAQYHDISVGNAQAKIPVVHFEVKKRKIRNALFDIPRPPPPDDLNINEDMDGAEWEGDDDYQGGPDYGYGANEYMTGDEDMMERLTEMHIEAKGWYNEYREDKKEWAAWRVDYERNRREDELRREESERVARARHEETNAKLDAILAGQARWGHHGGSSSGGPGL</sequence>
<reference evidence="3" key="1">
    <citation type="journal article" date="2024" name="IScience">
        <title>Strigolactones Initiate the Formation of Haustorium-like Structures in Castilleja.</title>
        <authorList>
            <person name="Buerger M."/>
            <person name="Peterson D."/>
            <person name="Chory J."/>
        </authorList>
    </citation>
    <scope>NUCLEOTIDE SEQUENCE [LARGE SCALE GENOMIC DNA]</scope>
</reference>
<dbReference type="EMBL" id="JAVIJP010000054">
    <property type="protein sequence ID" value="KAL3623109.1"/>
    <property type="molecule type" value="Genomic_DNA"/>
</dbReference>
<evidence type="ECO:0000313" key="3">
    <source>
        <dbReference type="Proteomes" id="UP001632038"/>
    </source>
</evidence>
<name>A0ABD3C1C9_9LAMI</name>
<accession>A0ABD3C1C9</accession>
<feature type="region of interest" description="Disordered" evidence="1">
    <location>
        <begin position="1"/>
        <end position="33"/>
    </location>
</feature>
<dbReference type="AlphaFoldDB" id="A0ABD3C1C9"/>
<proteinExistence type="predicted"/>
<organism evidence="2 3">
    <name type="scientific">Castilleja foliolosa</name>
    <dbReference type="NCBI Taxonomy" id="1961234"/>
    <lineage>
        <taxon>Eukaryota</taxon>
        <taxon>Viridiplantae</taxon>
        <taxon>Streptophyta</taxon>
        <taxon>Embryophyta</taxon>
        <taxon>Tracheophyta</taxon>
        <taxon>Spermatophyta</taxon>
        <taxon>Magnoliopsida</taxon>
        <taxon>eudicotyledons</taxon>
        <taxon>Gunneridae</taxon>
        <taxon>Pentapetalae</taxon>
        <taxon>asterids</taxon>
        <taxon>lamiids</taxon>
        <taxon>Lamiales</taxon>
        <taxon>Orobanchaceae</taxon>
        <taxon>Pedicularideae</taxon>
        <taxon>Castillejinae</taxon>
        <taxon>Castilleja</taxon>
    </lineage>
</organism>
<protein>
    <submittedName>
        <fullName evidence="2">Uncharacterized protein</fullName>
    </submittedName>
</protein>
<gene>
    <name evidence="2" type="ORF">CASFOL_031925</name>
</gene>
<dbReference type="Proteomes" id="UP001632038">
    <property type="component" value="Unassembled WGS sequence"/>
</dbReference>
<keyword evidence="3" id="KW-1185">Reference proteome</keyword>
<comment type="caution">
    <text evidence="2">The sequence shown here is derived from an EMBL/GenBank/DDBJ whole genome shotgun (WGS) entry which is preliminary data.</text>
</comment>
<evidence type="ECO:0000313" key="2">
    <source>
        <dbReference type="EMBL" id="KAL3623109.1"/>
    </source>
</evidence>
<evidence type="ECO:0000256" key="1">
    <source>
        <dbReference type="SAM" id="MobiDB-lite"/>
    </source>
</evidence>